<keyword evidence="4" id="KW-1185">Reference proteome</keyword>
<feature type="compositionally biased region" description="Basic and acidic residues" evidence="1">
    <location>
        <begin position="539"/>
        <end position="563"/>
    </location>
</feature>
<dbReference type="Gramene" id="PNT60823">
    <property type="protein sequence ID" value="PNT60823"/>
    <property type="gene ID" value="BRADI_5g05921v3"/>
</dbReference>
<dbReference type="PANTHER" id="PTHR21402">
    <property type="entry name" value="GAMETOCYTE SPECIFIC FACTOR 1-RELATED"/>
    <property type="match status" value="1"/>
</dbReference>
<dbReference type="eggNOG" id="ENOG502QSM9">
    <property type="taxonomic scope" value="Eukaryota"/>
</dbReference>
<dbReference type="EMBL" id="CM000884">
    <property type="protein sequence ID" value="PNT60823.1"/>
    <property type="molecule type" value="Genomic_DNA"/>
</dbReference>
<dbReference type="OMA" id="MRYMIED"/>
<dbReference type="EnsemblPlants" id="PNT60823">
    <property type="protein sequence ID" value="PNT60823"/>
    <property type="gene ID" value="BRADI_5g05921v3"/>
</dbReference>
<feature type="compositionally biased region" description="Polar residues" evidence="1">
    <location>
        <begin position="526"/>
        <end position="535"/>
    </location>
</feature>
<dbReference type="GeneID" id="100844940"/>
<gene>
    <name evidence="3" type="primary">LOC100844940</name>
    <name evidence="2" type="ORF">BRADI_5g05921v3</name>
</gene>
<dbReference type="EMBL" id="CM000884">
    <property type="protein sequence ID" value="PNT60824.1"/>
    <property type="molecule type" value="Genomic_DNA"/>
</dbReference>
<dbReference type="Gramene" id="PNT60824">
    <property type="protein sequence ID" value="PNT60824"/>
    <property type="gene ID" value="BRADI_5g05921v3"/>
</dbReference>
<dbReference type="KEGG" id="bdi:100844940"/>
<dbReference type="HOGENOM" id="CLU_039111_0_0_1"/>
<protein>
    <recommendedName>
        <fullName evidence="5">CHHC U11-48K-type domain-containing protein</fullName>
    </recommendedName>
</protein>
<evidence type="ECO:0000313" key="2">
    <source>
        <dbReference type="EMBL" id="PNT60823.1"/>
    </source>
</evidence>
<dbReference type="RefSeq" id="XP_010239764.2">
    <property type="nucleotide sequence ID" value="XM_010241462.3"/>
</dbReference>
<reference evidence="2" key="2">
    <citation type="submission" date="2017-06" db="EMBL/GenBank/DDBJ databases">
        <title>WGS assembly of Brachypodium distachyon.</title>
        <authorList>
            <consortium name="The International Brachypodium Initiative"/>
            <person name="Lucas S."/>
            <person name="Harmon-Smith M."/>
            <person name="Lail K."/>
            <person name="Tice H."/>
            <person name="Grimwood J."/>
            <person name="Bruce D."/>
            <person name="Barry K."/>
            <person name="Shu S."/>
            <person name="Lindquist E."/>
            <person name="Wang M."/>
            <person name="Pitluck S."/>
            <person name="Vogel J.P."/>
            <person name="Garvin D.F."/>
            <person name="Mockler T.C."/>
            <person name="Schmutz J."/>
            <person name="Rokhsar D."/>
            <person name="Bevan M.W."/>
        </authorList>
    </citation>
    <scope>NUCLEOTIDE SEQUENCE</scope>
    <source>
        <strain evidence="2">Bd21</strain>
    </source>
</reference>
<reference evidence="3" key="3">
    <citation type="submission" date="2018-08" db="UniProtKB">
        <authorList>
            <consortium name="EnsemblPlants"/>
        </authorList>
    </citation>
    <scope>IDENTIFICATION</scope>
    <source>
        <strain evidence="3">cv. Bd21</strain>
    </source>
</reference>
<accession>I1IWQ6</accession>
<reference evidence="2 3" key="1">
    <citation type="journal article" date="2010" name="Nature">
        <title>Genome sequencing and analysis of the model grass Brachypodium distachyon.</title>
        <authorList>
            <consortium name="International Brachypodium Initiative"/>
        </authorList>
    </citation>
    <scope>NUCLEOTIDE SEQUENCE [LARGE SCALE GENOMIC DNA]</scope>
    <source>
        <strain evidence="2">Bd21</strain>
        <strain evidence="3">cv. Bd21</strain>
    </source>
</reference>
<evidence type="ECO:0008006" key="5">
    <source>
        <dbReference type="Google" id="ProtNLM"/>
    </source>
</evidence>
<dbReference type="Proteomes" id="UP000008810">
    <property type="component" value="Chromosome 5"/>
</dbReference>
<evidence type="ECO:0000313" key="3">
    <source>
        <dbReference type="EnsemblPlants" id="PNT60823"/>
    </source>
</evidence>
<dbReference type="OrthoDB" id="69229at2759"/>
<name>I1IWQ6_BRADI</name>
<sequence length="563" mass="62175">MEPVPPPPIPPSVLAHLRTLLSAASSALSSLPSPLLPCTTTTAISSSTHPTPPSTTPLPLLPSSPTSSIPFPLPAAHAPYYDCPAVVRTTNPPPAVSSLPSFLAAECADFFSSTTVPTLSSPPRILPSELCLLRREVDSWGSHHLPGAYSYPASRVLAALRLGSLQWGSELRRWLLASSPRYGVAIDAVTRDHVFVLVMLCLKAAAAEAWCSLEQPLKGESVEFRLDPRAVRFDCPRLVGGVSWLAVQLEILYGEGNGRFFAIMAVKEAILRSGSFLAVGVGGTASEERSELRDTGPGPIFVSQVAAAVTALHERLSLEEKIRSLQAPHPSKYQRLLEYSQVLQRGHEERCKRPNYRAVLEYDGILSRRVDNQESGRSKTREELLAEERDYKRRRMSYRGKKMKRNPTEILRDIIDEHMEEIKQAGGVDCFEEAPGDIAKDMLTSNSHEGAYQGSFYPMGSSCDKAFLGSRLPGGENTPFTDSFGRFSSRSHDTRDSYGNMRYEHRGHHCQNASGQEKGGTKESESTMYQGYSDQQENDAYKRNTNDDRKSDYHSESRSSERE</sequence>
<proteinExistence type="predicted"/>
<dbReference type="AlphaFoldDB" id="I1IWQ6"/>
<dbReference type="STRING" id="15368.I1IWQ6"/>
<evidence type="ECO:0000313" key="4">
    <source>
        <dbReference type="Proteomes" id="UP000008810"/>
    </source>
</evidence>
<dbReference type="InterPro" id="IPR051591">
    <property type="entry name" value="UPF0224_FAM112_RNA_Proc"/>
</dbReference>
<organism evidence="2">
    <name type="scientific">Brachypodium distachyon</name>
    <name type="common">Purple false brome</name>
    <name type="synonym">Trachynia distachya</name>
    <dbReference type="NCBI Taxonomy" id="15368"/>
    <lineage>
        <taxon>Eukaryota</taxon>
        <taxon>Viridiplantae</taxon>
        <taxon>Streptophyta</taxon>
        <taxon>Embryophyta</taxon>
        <taxon>Tracheophyta</taxon>
        <taxon>Spermatophyta</taxon>
        <taxon>Magnoliopsida</taxon>
        <taxon>Liliopsida</taxon>
        <taxon>Poales</taxon>
        <taxon>Poaceae</taxon>
        <taxon>BOP clade</taxon>
        <taxon>Pooideae</taxon>
        <taxon>Stipodae</taxon>
        <taxon>Brachypodieae</taxon>
        <taxon>Brachypodium</taxon>
    </lineage>
</organism>
<dbReference type="PANTHER" id="PTHR21402:SF10">
    <property type="entry name" value="U11_U12 SMALL NUCLEAR RIBONUCLEOPROTEIN 48 KDA PROTEIN"/>
    <property type="match status" value="1"/>
</dbReference>
<dbReference type="EnsemblPlants" id="PNT60824">
    <property type="protein sequence ID" value="PNT60824"/>
    <property type="gene ID" value="BRADI_5g05921v3"/>
</dbReference>
<feature type="region of interest" description="Disordered" evidence="1">
    <location>
        <begin position="474"/>
        <end position="563"/>
    </location>
</feature>
<evidence type="ECO:0000256" key="1">
    <source>
        <dbReference type="SAM" id="MobiDB-lite"/>
    </source>
</evidence>